<keyword evidence="2" id="KW-1185">Reference proteome</keyword>
<sequence>MISGFHALRQARAELEHATEGSFGILGQICYPLCHRCPRGIVGGMVDSESALRSARILLSRVRAPTLAPWPDGGPESLRSPCCGLAVFKKINNTVAKDRS</sequence>
<evidence type="ECO:0000313" key="1">
    <source>
        <dbReference type="EMBL" id="GFO24097.1"/>
    </source>
</evidence>
<dbReference type="AlphaFoldDB" id="A0AAV4BY76"/>
<name>A0AAV4BY76_9GAST</name>
<organism evidence="1 2">
    <name type="scientific">Plakobranchus ocellatus</name>
    <dbReference type="NCBI Taxonomy" id="259542"/>
    <lineage>
        <taxon>Eukaryota</taxon>
        <taxon>Metazoa</taxon>
        <taxon>Spiralia</taxon>
        <taxon>Lophotrochozoa</taxon>
        <taxon>Mollusca</taxon>
        <taxon>Gastropoda</taxon>
        <taxon>Heterobranchia</taxon>
        <taxon>Euthyneura</taxon>
        <taxon>Panpulmonata</taxon>
        <taxon>Sacoglossa</taxon>
        <taxon>Placobranchoidea</taxon>
        <taxon>Plakobranchidae</taxon>
        <taxon>Plakobranchus</taxon>
    </lineage>
</organism>
<accession>A0AAV4BY76</accession>
<comment type="caution">
    <text evidence="1">The sequence shown here is derived from an EMBL/GenBank/DDBJ whole genome shotgun (WGS) entry which is preliminary data.</text>
</comment>
<evidence type="ECO:0000313" key="2">
    <source>
        <dbReference type="Proteomes" id="UP000735302"/>
    </source>
</evidence>
<protein>
    <submittedName>
        <fullName evidence="1">Uncharacterized protein</fullName>
    </submittedName>
</protein>
<dbReference type="Proteomes" id="UP000735302">
    <property type="component" value="Unassembled WGS sequence"/>
</dbReference>
<proteinExistence type="predicted"/>
<gene>
    <name evidence="1" type="ORF">PoB_005060200</name>
</gene>
<reference evidence="1 2" key="1">
    <citation type="journal article" date="2021" name="Elife">
        <title>Chloroplast acquisition without the gene transfer in kleptoplastic sea slugs, Plakobranchus ocellatus.</title>
        <authorList>
            <person name="Maeda T."/>
            <person name="Takahashi S."/>
            <person name="Yoshida T."/>
            <person name="Shimamura S."/>
            <person name="Takaki Y."/>
            <person name="Nagai Y."/>
            <person name="Toyoda A."/>
            <person name="Suzuki Y."/>
            <person name="Arimoto A."/>
            <person name="Ishii H."/>
            <person name="Satoh N."/>
            <person name="Nishiyama T."/>
            <person name="Hasebe M."/>
            <person name="Maruyama T."/>
            <person name="Minagawa J."/>
            <person name="Obokata J."/>
            <person name="Shigenobu S."/>
        </authorList>
    </citation>
    <scope>NUCLEOTIDE SEQUENCE [LARGE SCALE GENOMIC DNA]</scope>
</reference>
<dbReference type="EMBL" id="BLXT01005595">
    <property type="protein sequence ID" value="GFO24097.1"/>
    <property type="molecule type" value="Genomic_DNA"/>
</dbReference>